<feature type="compositionally biased region" description="Polar residues" evidence="6">
    <location>
        <begin position="58"/>
        <end position="75"/>
    </location>
</feature>
<dbReference type="GO" id="GO:0015123">
    <property type="term" value="F:acetate transmembrane transporter activity"/>
    <property type="evidence" value="ECO:0007669"/>
    <property type="project" value="TreeGrafter"/>
</dbReference>
<feature type="region of interest" description="Disordered" evidence="6">
    <location>
        <begin position="1"/>
        <end position="35"/>
    </location>
</feature>
<evidence type="ECO:0000256" key="3">
    <source>
        <dbReference type="ARBA" id="ARBA00022692"/>
    </source>
</evidence>
<dbReference type="PANTHER" id="PTHR31123">
    <property type="entry name" value="ACCUMULATION OF DYADS PROTEIN 2-RELATED"/>
    <property type="match status" value="1"/>
</dbReference>
<feature type="transmembrane region" description="Helical" evidence="7">
    <location>
        <begin position="257"/>
        <end position="279"/>
    </location>
</feature>
<evidence type="ECO:0000256" key="5">
    <source>
        <dbReference type="ARBA" id="ARBA00023136"/>
    </source>
</evidence>
<feature type="compositionally biased region" description="Low complexity" evidence="6">
    <location>
        <begin position="1"/>
        <end position="16"/>
    </location>
</feature>
<dbReference type="Proteomes" id="UP001056012">
    <property type="component" value="Chromosome 1"/>
</dbReference>
<feature type="transmembrane region" description="Helical" evidence="7">
    <location>
        <begin position="323"/>
        <end position="345"/>
    </location>
</feature>
<dbReference type="OrthoDB" id="3648309at2759"/>
<keyword evidence="9" id="KW-1185">Reference proteome</keyword>
<dbReference type="PANTHER" id="PTHR31123:SF4">
    <property type="entry name" value="PROTEIN ALCS"/>
    <property type="match status" value="1"/>
</dbReference>
<dbReference type="VEuPathDB" id="FungiDB:yc1106_00870"/>
<feature type="transmembrane region" description="Helical" evidence="7">
    <location>
        <begin position="190"/>
        <end position="209"/>
    </location>
</feature>
<dbReference type="InterPro" id="IPR051633">
    <property type="entry name" value="AceTr"/>
</dbReference>
<name>A0A9Q9DPR5_CURCL</name>
<dbReference type="EMBL" id="CP089274">
    <property type="protein sequence ID" value="USP73596.1"/>
    <property type="molecule type" value="Genomic_DNA"/>
</dbReference>
<feature type="region of interest" description="Disordered" evidence="6">
    <location>
        <begin position="53"/>
        <end position="82"/>
    </location>
</feature>
<reference evidence="8" key="1">
    <citation type="submission" date="2021-12" db="EMBL/GenBank/DDBJ databases">
        <title>Curvularia clavata genome.</title>
        <authorList>
            <person name="Cao Y."/>
        </authorList>
    </citation>
    <scope>NUCLEOTIDE SEQUENCE</scope>
    <source>
        <strain evidence="8">Yc1106</strain>
    </source>
</reference>
<evidence type="ECO:0000313" key="9">
    <source>
        <dbReference type="Proteomes" id="UP001056012"/>
    </source>
</evidence>
<evidence type="ECO:0000256" key="1">
    <source>
        <dbReference type="ARBA" id="ARBA00004141"/>
    </source>
</evidence>
<protein>
    <submittedName>
        <fullName evidence="8">Uncharacterized protein</fullName>
    </submittedName>
</protein>
<dbReference type="AlphaFoldDB" id="A0A9Q9DPR5"/>
<evidence type="ECO:0000256" key="2">
    <source>
        <dbReference type="ARBA" id="ARBA00005587"/>
    </source>
</evidence>
<feature type="transmembrane region" description="Helical" evidence="7">
    <location>
        <begin position="159"/>
        <end position="178"/>
    </location>
</feature>
<feature type="transmembrane region" description="Helical" evidence="7">
    <location>
        <begin position="216"/>
        <end position="237"/>
    </location>
</feature>
<evidence type="ECO:0000256" key="7">
    <source>
        <dbReference type="SAM" id="Phobius"/>
    </source>
</evidence>
<accession>A0A9Q9DPR5</accession>
<keyword evidence="5 7" id="KW-0472">Membrane</keyword>
<gene>
    <name evidence="8" type="ORF">yc1106_00870</name>
</gene>
<dbReference type="InterPro" id="IPR000791">
    <property type="entry name" value="Gpr1/Fun34/SatP-like"/>
</dbReference>
<dbReference type="GO" id="GO:0005886">
    <property type="term" value="C:plasma membrane"/>
    <property type="evidence" value="ECO:0007669"/>
    <property type="project" value="TreeGrafter"/>
</dbReference>
<organism evidence="8 9">
    <name type="scientific">Curvularia clavata</name>
    <dbReference type="NCBI Taxonomy" id="95742"/>
    <lineage>
        <taxon>Eukaryota</taxon>
        <taxon>Fungi</taxon>
        <taxon>Dikarya</taxon>
        <taxon>Ascomycota</taxon>
        <taxon>Pezizomycotina</taxon>
        <taxon>Dothideomycetes</taxon>
        <taxon>Pleosporomycetidae</taxon>
        <taxon>Pleosporales</taxon>
        <taxon>Pleosporineae</taxon>
        <taxon>Pleosporaceae</taxon>
        <taxon>Curvularia</taxon>
    </lineage>
</organism>
<sequence length="375" mass="40568">MSSYPTSPSPTTVPSLPHHEEHPNSDSSSNGRTVFDNHAACMDSNHQQKDITNDAHLGSTTARDAETLSASTARNESMARPMDVHNGLEKDFSRHDAYGNGYPGQLNLDASVDSNTALHQIRTAGSISISPELFEKLYLSPQNKVKGELRKTFGNPTPLALIGFLLSLHPLSMILMGWRGAGGNGASSVGWYYFAGGLLMVLGGLGEWILGNTFPFVVFCSFGAFWLGFAATLQPFYNAYGAYANPAVQGSTGLESVGFNAGIAYFQIAMGILCFVFLICSIRTNLFFFLIFFTLTPAFGLLAGSYFQVANGNPNLAKKLAEAAGAFCFVTCLLGWYIFFAIMLASVDFPFDLPLVDLSRVIKGASEKRKVDHVE</sequence>
<comment type="similarity">
    <text evidence="2">Belongs to the acetate uptake transporter (AceTr) (TC 2.A.96) family.</text>
</comment>
<evidence type="ECO:0000256" key="4">
    <source>
        <dbReference type="ARBA" id="ARBA00022989"/>
    </source>
</evidence>
<proteinExistence type="inferred from homology"/>
<comment type="subcellular location">
    <subcellularLocation>
        <location evidence="1">Membrane</location>
        <topology evidence="1">Multi-pass membrane protein</topology>
    </subcellularLocation>
</comment>
<keyword evidence="3 7" id="KW-0812">Transmembrane</keyword>
<evidence type="ECO:0000256" key="6">
    <source>
        <dbReference type="SAM" id="MobiDB-lite"/>
    </source>
</evidence>
<dbReference type="Pfam" id="PF01184">
    <property type="entry name" value="Gpr1_Fun34_YaaH"/>
    <property type="match status" value="1"/>
</dbReference>
<feature type="transmembrane region" description="Helical" evidence="7">
    <location>
        <begin position="286"/>
        <end position="307"/>
    </location>
</feature>
<evidence type="ECO:0000313" key="8">
    <source>
        <dbReference type="EMBL" id="USP73596.1"/>
    </source>
</evidence>
<keyword evidence="4 7" id="KW-1133">Transmembrane helix</keyword>